<feature type="active site" description="Nucleophile" evidence="7 9">
    <location>
        <position position="2"/>
    </location>
</feature>
<gene>
    <name evidence="7" type="primary">purF</name>
    <name evidence="13" type="ORF">ENO77_00960</name>
</gene>
<dbReference type="Pfam" id="PF13537">
    <property type="entry name" value="GATase_7"/>
    <property type="match status" value="1"/>
</dbReference>
<comment type="similarity">
    <text evidence="2 7 8">In the C-terminal section; belongs to the purine/pyrimidine phosphoribosyltransferase family.</text>
</comment>
<evidence type="ECO:0000256" key="1">
    <source>
        <dbReference type="ARBA" id="ARBA00005209"/>
    </source>
</evidence>
<dbReference type="InterPro" id="IPR029057">
    <property type="entry name" value="PRTase-like"/>
</dbReference>
<evidence type="ECO:0000256" key="5">
    <source>
        <dbReference type="ARBA" id="ARBA00022755"/>
    </source>
</evidence>
<dbReference type="InterPro" id="IPR005854">
    <property type="entry name" value="PurF"/>
</dbReference>
<dbReference type="GO" id="GO:0006189">
    <property type="term" value="P:'de novo' IMP biosynthetic process"/>
    <property type="evidence" value="ECO:0007669"/>
    <property type="project" value="UniProtKB-UniRule"/>
</dbReference>
<feature type="binding site" evidence="7 11">
    <location>
        <position position="438"/>
    </location>
    <ligand>
        <name>[4Fe-4S] cluster</name>
        <dbReference type="ChEBI" id="CHEBI:49883"/>
    </ligand>
</feature>
<organism evidence="13">
    <name type="scientific">Ignisphaera aggregans</name>
    <dbReference type="NCBI Taxonomy" id="334771"/>
    <lineage>
        <taxon>Archaea</taxon>
        <taxon>Thermoproteota</taxon>
        <taxon>Thermoprotei</taxon>
        <taxon>Desulfurococcales</taxon>
        <taxon>Desulfurococcaceae</taxon>
        <taxon>Ignisphaera</taxon>
    </lineage>
</organism>
<dbReference type="PROSITE" id="PS51278">
    <property type="entry name" value="GATASE_TYPE_2"/>
    <property type="match status" value="1"/>
</dbReference>
<keyword evidence="7 10" id="KW-0460">Magnesium</keyword>
<keyword evidence="3 7" id="KW-0328">Glycosyltransferase</keyword>
<protein>
    <recommendedName>
        <fullName evidence="7">Amidophosphoribosyltransferase</fullName>
        <shortName evidence="7">ATase</shortName>
        <ecNumber evidence="7">2.4.2.14</ecNumber>
    </recommendedName>
    <alternativeName>
        <fullName evidence="7">Glutamine phosphoribosylpyrophosphate amidotransferase</fullName>
        <shortName evidence="7">GPATase</shortName>
    </alternativeName>
</protein>
<dbReference type="EC" id="2.4.2.14" evidence="7"/>
<sequence>MCGIAAFATTKKNTSCLGTIISLLIELQHRGQEASGIATVAKDGTAHTYVSKGTIFDLLGMSSLLETMTVDAFGVIGHTRYSTSGGYGDSEAQPIVVGNDSSFRIAVAFNGTIANYKQIAKELGIKNCRSDVTVLSEAIRKLALESGKDVVEALKTLSSIVIGGYSAVVLTSEPRLVIARDPRGFRPLSYAYNGEEFVAASETSALEVLGYDDWVEVPAGGIISYDGKSVEVVTAPGECPTPCAFEYVYIARLDSVFNGVSVYGVRLGLGYELSKRDSAEVDVVVPVPDSGRAAALGYSRGRGVPLEEGLVVNRYLGRGFIMPPGMREIIAKLKYGFVRSAVSEKRVALVDDSIVRGTTMAAIASRLKHIGAREVHVRISSPPFRYPCFMGVDVASRKELLAWRTMNLGDVACMLNADSVAFNNVETLAKVIGLPSACLACFTGRYPFKGLTVDDLENMFSR</sequence>
<evidence type="ECO:0000313" key="13">
    <source>
        <dbReference type="EMBL" id="HEW52740.1"/>
    </source>
</evidence>
<dbReference type="InterPro" id="IPR017932">
    <property type="entry name" value="GATase_2_dom"/>
</dbReference>
<comment type="catalytic activity">
    <reaction evidence="7 8">
        <text>5-phospho-beta-D-ribosylamine + L-glutamate + diphosphate = 5-phospho-alpha-D-ribose 1-diphosphate + L-glutamine + H2O</text>
        <dbReference type="Rhea" id="RHEA:14905"/>
        <dbReference type="ChEBI" id="CHEBI:15377"/>
        <dbReference type="ChEBI" id="CHEBI:29985"/>
        <dbReference type="ChEBI" id="CHEBI:33019"/>
        <dbReference type="ChEBI" id="CHEBI:58017"/>
        <dbReference type="ChEBI" id="CHEBI:58359"/>
        <dbReference type="ChEBI" id="CHEBI:58681"/>
        <dbReference type="EC" id="2.4.2.14"/>
    </reaction>
</comment>
<dbReference type="InterPro" id="IPR000836">
    <property type="entry name" value="PRTase_dom"/>
</dbReference>
<evidence type="ECO:0000256" key="3">
    <source>
        <dbReference type="ARBA" id="ARBA00022676"/>
    </source>
</evidence>
<dbReference type="GO" id="GO:0009113">
    <property type="term" value="P:purine nucleobase biosynthetic process"/>
    <property type="evidence" value="ECO:0007669"/>
    <property type="project" value="InterPro"/>
</dbReference>
<keyword evidence="4 7" id="KW-0808">Transferase</keyword>
<dbReference type="UniPathway" id="UPA00074">
    <property type="reaction ID" value="UER00124"/>
</dbReference>
<dbReference type="GO" id="GO:0000287">
    <property type="term" value="F:magnesium ion binding"/>
    <property type="evidence" value="ECO:0007669"/>
    <property type="project" value="UniProtKB-UniRule"/>
</dbReference>
<evidence type="ECO:0000256" key="2">
    <source>
        <dbReference type="ARBA" id="ARBA00010138"/>
    </source>
</evidence>
<dbReference type="Gene3D" id="3.40.50.2020">
    <property type="match status" value="1"/>
</dbReference>
<keyword evidence="7 11" id="KW-0411">Iron-sulfur</keyword>
<comment type="function">
    <text evidence="7">Catalyzes the formation of phosphoribosylamine from phosphoribosylpyrophosphate (PRPP) and glutamine.</text>
</comment>
<dbReference type="AlphaFoldDB" id="A0A7C2VL44"/>
<comment type="cofactor">
    <cofactor evidence="7 11">
        <name>[4Fe-4S] cluster</name>
        <dbReference type="ChEBI" id="CHEBI:49883"/>
    </cofactor>
    <text evidence="7 11">Binds 1 [4Fe-4S] cluster per subunit.</text>
</comment>
<keyword evidence="7 10" id="KW-0479">Metal-binding</keyword>
<keyword evidence="7 11" id="KW-0408">Iron</keyword>
<dbReference type="GO" id="GO:0051539">
    <property type="term" value="F:4 iron, 4 sulfur cluster binding"/>
    <property type="evidence" value="ECO:0007669"/>
    <property type="project" value="UniProtKB-KW"/>
</dbReference>
<evidence type="ECO:0000256" key="10">
    <source>
        <dbReference type="PIRSR" id="PIRSR000485-2"/>
    </source>
</evidence>
<keyword evidence="6 7" id="KW-0315">Glutamine amidotransferase</keyword>
<accession>A0A7C2VL44</accession>
<proteinExistence type="inferred from homology"/>
<reference evidence="13" key="1">
    <citation type="journal article" date="2020" name="mSystems">
        <title>Genome- and Community-Level Interaction Insights into Carbon Utilization and Element Cycling Functions of Hydrothermarchaeota in Hydrothermal Sediment.</title>
        <authorList>
            <person name="Zhou Z."/>
            <person name="Liu Y."/>
            <person name="Xu W."/>
            <person name="Pan J."/>
            <person name="Luo Z.H."/>
            <person name="Li M."/>
        </authorList>
    </citation>
    <scope>NUCLEOTIDE SEQUENCE [LARGE SCALE GENOMIC DNA]</scope>
    <source>
        <strain evidence="13">SpSt-16</strain>
    </source>
</reference>
<dbReference type="EMBL" id="DSGT01000002">
    <property type="protein sequence ID" value="HEW52740.1"/>
    <property type="molecule type" value="Genomic_DNA"/>
</dbReference>
<evidence type="ECO:0000256" key="6">
    <source>
        <dbReference type="ARBA" id="ARBA00022962"/>
    </source>
</evidence>
<dbReference type="PIRSF" id="PIRSF000485">
    <property type="entry name" value="Amd_phspho_trans"/>
    <property type="match status" value="1"/>
</dbReference>
<evidence type="ECO:0000256" key="11">
    <source>
        <dbReference type="PIRSR" id="PIRSR000485-3"/>
    </source>
</evidence>
<evidence type="ECO:0000256" key="9">
    <source>
        <dbReference type="PIRSR" id="PIRSR000485-1"/>
    </source>
</evidence>
<feature type="binding site" evidence="7 11">
    <location>
        <position position="388"/>
    </location>
    <ligand>
        <name>[4Fe-4S] cluster</name>
        <dbReference type="ChEBI" id="CHEBI:49883"/>
    </ligand>
</feature>
<evidence type="ECO:0000256" key="4">
    <source>
        <dbReference type="ARBA" id="ARBA00022679"/>
    </source>
</evidence>
<dbReference type="SUPFAM" id="SSF53271">
    <property type="entry name" value="PRTase-like"/>
    <property type="match status" value="1"/>
</dbReference>
<evidence type="ECO:0000259" key="12">
    <source>
        <dbReference type="PROSITE" id="PS51278"/>
    </source>
</evidence>
<keyword evidence="5 7" id="KW-0658">Purine biosynthesis</keyword>
<name>A0A7C2VL44_9CREN</name>
<dbReference type="HAMAP" id="MF_01931">
    <property type="entry name" value="PurF"/>
    <property type="match status" value="1"/>
</dbReference>
<dbReference type="PANTHER" id="PTHR11907">
    <property type="entry name" value="AMIDOPHOSPHORIBOSYLTRANSFERASE"/>
    <property type="match status" value="1"/>
</dbReference>
<evidence type="ECO:0000256" key="8">
    <source>
        <dbReference type="PIRNR" id="PIRNR000485"/>
    </source>
</evidence>
<comment type="cofactor">
    <cofactor evidence="7 10">
        <name>Mg(2+)</name>
        <dbReference type="ChEBI" id="CHEBI:18420"/>
    </cofactor>
    <text evidence="7 10">Binds 1 Mg(2+) ion per subunit.</text>
</comment>
<feature type="binding site" evidence="7 11">
    <location>
        <position position="243"/>
    </location>
    <ligand>
        <name>[4Fe-4S] cluster</name>
        <dbReference type="ChEBI" id="CHEBI:49883"/>
    </ligand>
</feature>
<feature type="binding site" evidence="7 10">
    <location>
        <position position="351"/>
    </location>
    <ligand>
        <name>Mg(2+)</name>
        <dbReference type="ChEBI" id="CHEBI:18420"/>
    </ligand>
</feature>
<feature type="binding site" evidence="7 10">
    <location>
        <position position="290"/>
    </location>
    <ligand>
        <name>Mg(2+)</name>
        <dbReference type="ChEBI" id="CHEBI:18420"/>
    </ligand>
</feature>
<keyword evidence="7" id="KW-0004">4Fe-4S</keyword>
<dbReference type="GO" id="GO:0004044">
    <property type="term" value="F:amidophosphoribosyltransferase activity"/>
    <property type="evidence" value="ECO:0007669"/>
    <property type="project" value="UniProtKB-UniRule"/>
</dbReference>
<comment type="caution">
    <text evidence="13">The sequence shown here is derived from an EMBL/GenBank/DDBJ whole genome shotgun (WGS) entry which is preliminary data.</text>
</comment>
<feature type="binding site" evidence="7 11">
    <location>
        <position position="441"/>
    </location>
    <ligand>
        <name>[4Fe-4S] cluster</name>
        <dbReference type="ChEBI" id="CHEBI:49883"/>
    </ligand>
</feature>
<evidence type="ECO:0000256" key="7">
    <source>
        <dbReference type="HAMAP-Rule" id="MF_01931"/>
    </source>
</evidence>
<comment type="pathway">
    <text evidence="1 7 8">Purine metabolism; IMP biosynthesis via de novo pathway; N(1)-(5-phospho-D-ribosyl)glycinamide from 5-phospho-alpha-D-ribose 1-diphosphate: step 1/2.</text>
</comment>
<feature type="domain" description="Glutamine amidotransferase type-2" evidence="12">
    <location>
        <begin position="2"/>
        <end position="228"/>
    </location>
</feature>
<dbReference type="SUPFAM" id="SSF56235">
    <property type="entry name" value="N-terminal nucleophile aminohydrolases (Ntn hydrolases)"/>
    <property type="match status" value="1"/>
</dbReference>
<dbReference type="InterPro" id="IPR029055">
    <property type="entry name" value="Ntn_hydrolases_N"/>
</dbReference>
<feature type="binding site" evidence="7 10">
    <location>
        <position position="352"/>
    </location>
    <ligand>
        <name>Mg(2+)</name>
        <dbReference type="ChEBI" id="CHEBI:18420"/>
    </ligand>
</feature>
<dbReference type="Gene3D" id="3.60.20.10">
    <property type="entry name" value="Glutamine Phosphoribosylpyrophosphate, subunit 1, domain 1"/>
    <property type="match status" value="1"/>
</dbReference>
<dbReference type="CDD" id="cd06223">
    <property type="entry name" value="PRTases_typeI"/>
    <property type="match status" value="1"/>
</dbReference>